<organism evidence="1 2">
    <name type="scientific">Catenaria anguillulae PL171</name>
    <dbReference type="NCBI Taxonomy" id="765915"/>
    <lineage>
        <taxon>Eukaryota</taxon>
        <taxon>Fungi</taxon>
        <taxon>Fungi incertae sedis</taxon>
        <taxon>Blastocladiomycota</taxon>
        <taxon>Blastocladiomycetes</taxon>
        <taxon>Blastocladiales</taxon>
        <taxon>Catenariaceae</taxon>
        <taxon>Catenaria</taxon>
    </lineage>
</organism>
<comment type="caution">
    <text evidence="1">The sequence shown here is derived from an EMBL/GenBank/DDBJ whole genome shotgun (WGS) entry which is preliminary data.</text>
</comment>
<protein>
    <submittedName>
        <fullName evidence="1">Uncharacterized protein</fullName>
    </submittedName>
</protein>
<reference evidence="1 2" key="1">
    <citation type="submission" date="2016-07" db="EMBL/GenBank/DDBJ databases">
        <title>Pervasive Adenine N6-methylation of Active Genes in Fungi.</title>
        <authorList>
            <consortium name="DOE Joint Genome Institute"/>
            <person name="Mondo S.J."/>
            <person name="Dannebaum R.O."/>
            <person name="Kuo R.C."/>
            <person name="Labutti K."/>
            <person name="Haridas S."/>
            <person name="Kuo A."/>
            <person name="Salamov A."/>
            <person name="Ahrendt S.R."/>
            <person name="Lipzen A."/>
            <person name="Sullivan W."/>
            <person name="Andreopoulos W.B."/>
            <person name="Clum A."/>
            <person name="Lindquist E."/>
            <person name="Daum C."/>
            <person name="Ramamoorthy G.K."/>
            <person name="Gryganskyi A."/>
            <person name="Culley D."/>
            <person name="Magnuson J.K."/>
            <person name="James T.Y."/>
            <person name="O'Malley M.A."/>
            <person name="Stajich J.E."/>
            <person name="Spatafora J.W."/>
            <person name="Visel A."/>
            <person name="Grigoriev I.V."/>
        </authorList>
    </citation>
    <scope>NUCLEOTIDE SEQUENCE [LARGE SCALE GENOMIC DNA]</scope>
    <source>
        <strain evidence="1 2">PL171</strain>
    </source>
</reference>
<sequence length="303" mass="32921">MPVSEIKLSYRDQRNPVLRFGHLALESQLHDPLIVLDHSNESLAAFMSMDAGEPFKFYFSRTSIGRNGSTDQALYSVKERFDGLDLFTIHPSRTAKVSWKRTAYSSATGAESDGTDPGLGTPSSAVFNIKKSILHPPVYSAYRGSHSGKDQDPADPHAHMPFLTFLANEIEPSIKYKFFGKVMSVRTPTGNVAIDSVMAVEREAKLVVLGSDKMHDIYVFLQLGGSGKGEDWRWKNKYAPGQLIATASGITKRTANAAVLGPDVMEVQAAPGVDGRLVLAVVLSAITHLQVLNIGRNGTGVAF</sequence>
<dbReference type="EMBL" id="MCFL01000004">
    <property type="protein sequence ID" value="ORZ39827.1"/>
    <property type="molecule type" value="Genomic_DNA"/>
</dbReference>
<dbReference type="AlphaFoldDB" id="A0A1Y2HYY9"/>
<evidence type="ECO:0000313" key="2">
    <source>
        <dbReference type="Proteomes" id="UP000193411"/>
    </source>
</evidence>
<name>A0A1Y2HYY9_9FUNG</name>
<proteinExistence type="predicted"/>
<dbReference type="Proteomes" id="UP000193411">
    <property type="component" value="Unassembled WGS sequence"/>
</dbReference>
<dbReference type="OrthoDB" id="10650863at2759"/>
<accession>A0A1Y2HYY9</accession>
<keyword evidence="2" id="KW-1185">Reference proteome</keyword>
<gene>
    <name evidence="1" type="ORF">BCR44DRAFT_41968</name>
</gene>
<evidence type="ECO:0000313" key="1">
    <source>
        <dbReference type="EMBL" id="ORZ39827.1"/>
    </source>
</evidence>